<evidence type="ECO:0000313" key="2">
    <source>
        <dbReference type="EMBL" id="CAB4887848.1"/>
    </source>
</evidence>
<reference evidence="2" key="1">
    <citation type="submission" date="2020-05" db="EMBL/GenBank/DDBJ databases">
        <authorList>
            <person name="Chiriac C."/>
            <person name="Salcher M."/>
            <person name="Ghai R."/>
            <person name="Kavagutti S V."/>
        </authorList>
    </citation>
    <scope>NUCLEOTIDE SEQUENCE</scope>
</reference>
<gene>
    <name evidence="2" type="ORF">UFOPK3402_02092</name>
</gene>
<dbReference type="Pfam" id="PF05305">
    <property type="entry name" value="DUF732"/>
    <property type="match status" value="1"/>
</dbReference>
<proteinExistence type="predicted"/>
<accession>A0A6J7F2B6</accession>
<dbReference type="InterPro" id="IPR007969">
    <property type="entry name" value="DUF732"/>
</dbReference>
<dbReference type="AlphaFoldDB" id="A0A6J7F2B6"/>
<organism evidence="2">
    <name type="scientific">freshwater metagenome</name>
    <dbReference type="NCBI Taxonomy" id="449393"/>
    <lineage>
        <taxon>unclassified sequences</taxon>
        <taxon>metagenomes</taxon>
        <taxon>ecological metagenomes</taxon>
    </lineage>
</organism>
<dbReference type="EMBL" id="CAFBLS010000360">
    <property type="protein sequence ID" value="CAB4887848.1"/>
    <property type="molecule type" value="Genomic_DNA"/>
</dbReference>
<feature type="domain" description="DUF732" evidence="1">
    <location>
        <begin position="74"/>
        <end position="126"/>
    </location>
</feature>
<dbReference type="PROSITE" id="PS51257">
    <property type="entry name" value="PROKAR_LIPOPROTEIN"/>
    <property type="match status" value="1"/>
</dbReference>
<name>A0A6J7F2B6_9ZZZZ</name>
<sequence length="141" mass="14564">MLRMTMAAALCAGLGLTLAGCGATAQVEPSLAASSAAPLITPEPATVPSAGGTPSDRADFAALVWDYSDDGDEASEQELWDLGVTICVLFDSEGTFDDVVSLTDEQGFSPDFAVAVVSASLAYICPRHETTIGPQIDDYLS</sequence>
<protein>
    <submittedName>
        <fullName evidence="2">Unannotated protein</fullName>
    </submittedName>
</protein>
<evidence type="ECO:0000259" key="1">
    <source>
        <dbReference type="Pfam" id="PF05305"/>
    </source>
</evidence>